<gene>
    <name evidence="3" type="ORF">AB2B41_06920</name>
</gene>
<evidence type="ECO:0000313" key="4">
    <source>
        <dbReference type="Proteomes" id="UP001556098"/>
    </source>
</evidence>
<feature type="domain" description="2TM" evidence="2">
    <location>
        <begin position="12"/>
        <end position="85"/>
    </location>
</feature>
<dbReference type="InterPro" id="IPR025698">
    <property type="entry name" value="2TM_dom"/>
</dbReference>
<evidence type="ECO:0000259" key="2">
    <source>
        <dbReference type="Pfam" id="PF13239"/>
    </source>
</evidence>
<comment type="caution">
    <text evidence="3">The sequence shown here is derived from an EMBL/GenBank/DDBJ whole genome shotgun (WGS) entry which is preliminary data.</text>
</comment>
<dbReference type="Proteomes" id="UP001556098">
    <property type="component" value="Unassembled WGS sequence"/>
</dbReference>
<protein>
    <submittedName>
        <fullName evidence="3">2TM domain-containing protein</fullName>
    </submittedName>
</protein>
<dbReference type="EMBL" id="JBFNXX010000004">
    <property type="protein sequence ID" value="MEW9919328.1"/>
    <property type="molecule type" value="Genomic_DNA"/>
</dbReference>
<reference evidence="3 4" key="1">
    <citation type="submission" date="2024-07" db="EMBL/GenBank/DDBJ databases">
        <title>Marimonas sp.nov., isolated from tidal-flat sediment.</title>
        <authorList>
            <person name="Jayan J.N."/>
            <person name="Lee S.S."/>
        </authorList>
    </citation>
    <scope>NUCLEOTIDE SEQUENCE [LARGE SCALE GENOMIC DNA]</scope>
    <source>
        <strain evidence="3 4">MJW-29</strain>
    </source>
</reference>
<keyword evidence="1" id="KW-1133">Transmembrane helix</keyword>
<evidence type="ECO:0000313" key="3">
    <source>
        <dbReference type="EMBL" id="MEW9919328.1"/>
    </source>
</evidence>
<keyword evidence="4" id="KW-1185">Reference proteome</keyword>
<dbReference type="RefSeq" id="WP_367877032.1">
    <property type="nucleotide sequence ID" value="NZ_JBFNXX010000004.1"/>
</dbReference>
<keyword evidence="1" id="KW-0472">Membrane</keyword>
<keyword evidence="1" id="KW-0812">Transmembrane</keyword>
<feature type="transmembrane region" description="Helical" evidence="1">
    <location>
        <begin position="20"/>
        <end position="44"/>
    </location>
</feature>
<proteinExistence type="predicted"/>
<accession>A0ABV3RK18</accession>
<evidence type="ECO:0000256" key="1">
    <source>
        <dbReference type="SAM" id="Phobius"/>
    </source>
</evidence>
<dbReference type="Pfam" id="PF13239">
    <property type="entry name" value="2TM"/>
    <property type="match status" value="1"/>
</dbReference>
<feature type="transmembrane region" description="Helical" evidence="1">
    <location>
        <begin position="50"/>
        <end position="72"/>
    </location>
</feature>
<name>A0ABV3RK18_9RHOB</name>
<organism evidence="3 4">
    <name type="scientific">Sulfitobacter sediminis</name>
    <dbReference type="NCBI Taxonomy" id="3234186"/>
    <lineage>
        <taxon>Bacteria</taxon>
        <taxon>Pseudomonadati</taxon>
        <taxon>Pseudomonadota</taxon>
        <taxon>Alphaproteobacteria</taxon>
        <taxon>Rhodobacterales</taxon>
        <taxon>Roseobacteraceae</taxon>
        <taxon>Sulfitobacter</taxon>
    </lineage>
</organism>
<sequence length="91" mass="10520">MPQTEKTAQLEMARRRARYLTGVLWHLGAFAIICTFFLLLDFIGDRAINWAFWIIGAWGFALAFHVLAYLIAGSNLAERKTQQYLQEAERK</sequence>